<dbReference type="Pfam" id="PF00454">
    <property type="entry name" value="PI3_PI4_kinase"/>
    <property type="match status" value="1"/>
</dbReference>
<dbReference type="RefSeq" id="XP_011780865.1">
    <property type="nucleotide sequence ID" value="XM_011782563.1"/>
</dbReference>
<dbReference type="GO" id="GO:0016303">
    <property type="term" value="F:1-phosphatidylinositol-3-kinase activity"/>
    <property type="evidence" value="ECO:0007669"/>
    <property type="project" value="TreeGrafter"/>
</dbReference>
<evidence type="ECO:0000256" key="1">
    <source>
        <dbReference type="ARBA" id="ARBA00022679"/>
    </source>
</evidence>
<dbReference type="EMBL" id="FN554974">
    <property type="protein sequence ID" value="CBH18601.1"/>
    <property type="molecule type" value="Genomic_DNA"/>
</dbReference>
<evidence type="ECO:0000259" key="7">
    <source>
        <dbReference type="PROSITE" id="PS50178"/>
    </source>
</evidence>
<dbReference type="InterPro" id="IPR036940">
    <property type="entry name" value="PI3/4_kinase_cat_sf"/>
</dbReference>
<dbReference type="SUPFAM" id="SSF56112">
    <property type="entry name" value="Protein kinase-like (PK-like)"/>
    <property type="match status" value="1"/>
</dbReference>
<dbReference type="GO" id="GO:0034272">
    <property type="term" value="C:phosphatidylinositol 3-kinase complex, class III, type II"/>
    <property type="evidence" value="ECO:0007669"/>
    <property type="project" value="TreeGrafter"/>
</dbReference>
<evidence type="ECO:0000256" key="4">
    <source>
        <dbReference type="ARBA" id="ARBA00022777"/>
    </source>
</evidence>
<dbReference type="PANTHER" id="PTHR10048">
    <property type="entry name" value="PHOSPHATIDYLINOSITOL KINASE"/>
    <property type="match status" value="1"/>
</dbReference>
<dbReference type="PROSITE" id="PS50290">
    <property type="entry name" value="PI3_4_KINASE_3"/>
    <property type="match status" value="1"/>
</dbReference>
<dbReference type="InterPro" id="IPR000306">
    <property type="entry name" value="Znf_FYVE"/>
</dbReference>
<evidence type="ECO:0000313" key="9">
    <source>
        <dbReference type="EMBL" id="CBH18601.1"/>
    </source>
</evidence>
<dbReference type="SMART" id="SM00146">
    <property type="entry name" value="PI3Kc"/>
    <property type="match status" value="1"/>
</dbReference>
<dbReference type="GO" id="GO:0034271">
    <property type="term" value="C:phosphatidylinositol 3-kinase complex, class III, type I"/>
    <property type="evidence" value="ECO:0007669"/>
    <property type="project" value="TreeGrafter"/>
</dbReference>
<evidence type="ECO:0000256" key="5">
    <source>
        <dbReference type="ARBA" id="ARBA00022833"/>
    </source>
</evidence>
<proteinExistence type="predicted"/>
<dbReference type="PANTHER" id="PTHR10048:SF7">
    <property type="entry name" value="PHOSPHATIDYLINOSITOL 3-KINASE CATALYTIC SUBUNIT TYPE 3"/>
    <property type="match status" value="1"/>
</dbReference>
<accession>D0AAA0</accession>
<dbReference type="SMART" id="SM00064">
    <property type="entry name" value="FYVE"/>
    <property type="match status" value="1"/>
</dbReference>
<dbReference type="GO" id="GO:0048015">
    <property type="term" value="P:phosphatidylinositol-mediated signaling"/>
    <property type="evidence" value="ECO:0007669"/>
    <property type="project" value="TreeGrafter"/>
</dbReference>
<feature type="domain" description="FYVE-type" evidence="7">
    <location>
        <begin position="382"/>
        <end position="457"/>
    </location>
</feature>
<dbReference type="InterPro" id="IPR011009">
    <property type="entry name" value="Kinase-like_dom_sf"/>
</dbReference>
<keyword evidence="5" id="KW-0862">Zinc</keyword>
<dbReference type="Gene3D" id="1.10.1070.11">
    <property type="entry name" value="Phosphatidylinositol 3-/4-kinase, catalytic domain"/>
    <property type="match status" value="1"/>
</dbReference>
<evidence type="ECO:0000259" key="8">
    <source>
        <dbReference type="PROSITE" id="PS50290"/>
    </source>
</evidence>
<dbReference type="InterPro" id="IPR013083">
    <property type="entry name" value="Znf_RING/FYVE/PHD"/>
</dbReference>
<dbReference type="GO" id="GO:0005777">
    <property type="term" value="C:peroxisome"/>
    <property type="evidence" value="ECO:0007669"/>
    <property type="project" value="TreeGrafter"/>
</dbReference>
<dbReference type="GO" id="GO:0005768">
    <property type="term" value="C:endosome"/>
    <property type="evidence" value="ECO:0007669"/>
    <property type="project" value="TreeGrafter"/>
</dbReference>
<dbReference type="Pfam" id="PF01363">
    <property type="entry name" value="FYVE"/>
    <property type="match status" value="1"/>
</dbReference>
<dbReference type="GO" id="GO:0000407">
    <property type="term" value="C:phagophore assembly site"/>
    <property type="evidence" value="ECO:0007669"/>
    <property type="project" value="TreeGrafter"/>
</dbReference>
<evidence type="ECO:0000313" key="10">
    <source>
        <dbReference type="Proteomes" id="UP000002316"/>
    </source>
</evidence>
<protein>
    <submittedName>
        <fullName evidence="9">Phosphatidylinositol 3-kinase catalytic subunit,putative</fullName>
    </submittedName>
</protein>
<dbReference type="GO" id="GO:0008270">
    <property type="term" value="F:zinc ion binding"/>
    <property type="evidence" value="ECO:0007669"/>
    <property type="project" value="UniProtKB-KW"/>
</dbReference>
<dbReference type="InterPro" id="IPR015433">
    <property type="entry name" value="PI3/4_kinase"/>
</dbReference>
<evidence type="ECO:0000256" key="2">
    <source>
        <dbReference type="ARBA" id="ARBA00022723"/>
    </source>
</evidence>
<dbReference type="Proteomes" id="UP000002316">
    <property type="component" value="Chromosome 11"/>
</dbReference>
<keyword evidence="4 9" id="KW-0418">Kinase</keyword>
<dbReference type="GO" id="GO:0006897">
    <property type="term" value="P:endocytosis"/>
    <property type="evidence" value="ECO:0007669"/>
    <property type="project" value="TreeGrafter"/>
</dbReference>
<keyword evidence="3 6" id="KW-0863">Zinc-finger</keyword>
<dbReference type="CDD" id="cd00142">
    <property type="entry name" value="PI3Kc_like"/>
    <property type="match status" value="1"/>
</dbReference>
<keyword evidence="1" id="KW-0808">Transferase</keyword>
<dbReference type="OrthoDB" id="244781at2759"/>
<reference evidence="10" key="1">
    <citation type="journal article" date="2010" name="PLoS Negl. Trop. Dis.">
        <title>The genome sequence of Trypanosoma brucei gambiense, causative agent of chronic human african trypanosomiasis.</title>
        <authorList>
            <person name="Jackson A.P."/>
            <person name="Sanders M."/>
            <person name="Berry A."/>
            <person name="McQuillan J."/>
            <person name="Aslett M.A."/>
            <person name="Quail M.A."/>
            <person name="Chukualim B."/>
            <person name="Capewell P."/>
            <person name="MacLeod A."/>
            <person name="Melville S.E."/>
            <person name="Gibson W."/>
            <person name="Barry J.D."/>
            <person name="Berriman M."/>
            <person name="Hertz-Fowler C."/>
        </authorList>
    </citation>
    <scope>NUCLEOTIDE SEQUENCE [LARGE SCALE GENOMIC DNA]</scope>
    <source>
        <strain evidence="10">MHOM/CI/86/DAL972</strain>
    </source>
</reference>
<dbReference type="GeneID" id="23866932"/>
<name>D0AAA0_TRYB9</name>
<organism evidence="9 10">
    <name type="scientific">Trypanosoma brucei gambiense (strain MHOM/CI/86/DAL972)</name>
    <dbReference type="NCBI Taxonomy" id="679716"/>
    <lineage>
        <taxon>Eukaryota</taxon>
        <taxon>Discoba</taxon>
        <taxon>Euglenozoa</taxon>
        <taxon>Kinetoplastea</taxon>
        <taxon>Metakinetoplastina</taxon>
        <taxon>Trypanosomatida</taxon>
        <taxon>Trypanosomatidae</taxon>
        <taxon>Trypanosoma</taxon>
    </lineage>
</organism>
<feature type="domain" description="PI3K/PI4K catalytic" evidence="8">
    <location>
        <begin position="806"/>
        <end position="1112"/>
    </location>
</feature>
<dbReference type="Gene3D" id="3.30.1010.10">
    <property type="entry name" value="Phosphatidylinositol 3-kinase Catalytic Subunit, Chain A, domain 4"/>
    <property type="match status" value="1"/>
</dbReference>
<dbReference type="FunFam" id="3.30.1010.10:FF:000096">
    <property type="entry name" value="Phosphatidylinositol 3-kinase catalytic subunit, putative"/>
    <property type="match status" value="1"/>
</dbReference>
<dbReference type="PROSITE" id="PS50178">
    <property type="entry name" value="ZF_FYVE"/>
    <property type="match status" value="1"/>
</dbReference>
<evidence type="ECO:0000256" key="6">
    <source>
        <dbReference type="PROSITE-ProRule" id="PRU00091"/>
    </source>
</evidence>
<dbReference type="GO" id="GO:0000045">
    <property type="term" value="P:autophagosome assembly"/>
    <property type="evidence" value="ECO:0007669"/>
    <property type="project" value="TreeGrafter"/>
</dbReference>
<evidence type="ECO:0000256" key="3">
    <source>
        <dbReference type="ARBA" id="ARBA00022771"/>
    </source>
</evidence>
<keyword evidence="2" id="KW-0479">Metal-binding</keyword>
<dbReference type="Gene3D" id="3.30.40.10">
    <property type="entry name" value="Zinc/RING finger domain, C3HC4 (zinc finger)"/>
    <property type="match status" value="1"/>
</dbReference>
<dbReference type="SUPFAM" id="SSF57903">
    <property type="entry name" value="FYVE/PHD zinc finger"/>
    <property type="match status" value="1"/>
</dbReference>
<dbReference type="InterPro" id="IPR000403">
    <property type="entry name" value="PI3/4_kinase_cat_dom"/>
</dbReference>
<gene>
    <name evidence="9" type="ORF">TbgDal_XI17210</name>
</gene>
<dbReference type="InterPro" id="IPR011011">
    <property type="entry name" value="Znf_FYVE_PHD"/>
</dbReference>
<dbReference type="InterPro" id="IPR017455">
    <property type="entry name" value="Znf_FYVE-rel"/>
</dbReference>
<dbReference type="KEGG" id="tbg:TbgDal_XI17210"/>
<sequence>MLELIHVYISLSIIRVPSLAIFSVFNYFSPVCFFFSPVYYNFVAVCGGSRDLMTQSAEVSVTSYEQPLPGRPTDGVGADLPRDADDVRDSTQEFDMLAVDVILGDGTHCALDFAESAYLKRLISQKQPVQLEFGSQVAIEELKRIVALDLRGSKLSRARRQTRADVKSRMSEADDKVLSSFSTSAAPHREDSQACAFFSETTLSRNGTVSCYNACELTRNRELFMEVLELSARLEMEKTFAVLCGEFGRIYKEEVFCDTDIRSLASLNSKEKLCEVLAFREKVMTAFRIGGGSAEPGSPQPRSLQPTKDVLIATGADKSNHQLPCVAWLKKDRYFYPEFYHVGDLTQSIDPSSTTMTEASYLGEDFAKKGHTLYQNPVWEGEDSAKTCSECKRSFSSWPALLFAAVRARNCRCCGRRMCEQCTSWMLDKSLAKLSKPGQPEEGRMRHACKRCYDQAMMINKHTFLCTTFVCAGLSIVDIALLRTVNEQWRAAAELCLSDYRSSLYENMWNMKIPKRTAQILASSVNLLVGHPEPLIFLFISIDWENNELVEKACAAIEQTAKGAAPPPMSPHLRDFYWKPPLSHWYMLCTRTCGRMLPPFFGIKILECLHRAPQGHATAEKIRKIVTKHLLRDWITSLDTCIRECVVLLLLDIFDLESCQPRVVSVLLSLSKLDPQLAIVICQEASARMRVNEFSYRTLQERVIERNADTFPESHQKFLNTLKFLNLITPEVNLVPVGGDAREYQRALVTQLSNSGLMGGLAETTGESVSGCLSTSSRIAQERSGLCAVSPMLFPFDSSVVITHIDLGGIKIMESSQRPVSIPLVDAEGVTRSILVKRENLEKDKVMCVTSRFLRWVLYKQIGNVVLPTYRVILLSPSSGLIEVVKDGQTIHRVIGKDKEGRLLQHLVSLEKTQGQLGDSVSEPQLHERVRGAGHQCGQPNSLIVKGFDSQKSAALARECFMCSAKFFILLNYIFAIGDRHRENVMIHPSGAIFHIDYGMLLTTRTLAEHVLPSYVRFDSDLEGCIEYFMKEEPAPEVQTEGEQDDSCTRFIIQTADWFLEVRSYAGIMHQLLSHIVRRNALDGIKHIGELTALMNLTLMRSLAEESCKETFCKRVKDSRGRTWLKDITHDTHKWTQQAMERGFKWLYKLMSLHPIGVDARNQTK</sequence>
<dbReference type="VEuPathDB" id="TriTrypDB:Tbg972.11.17210"/>
<dbReference type="CDD" id="cd00065">
    <property type="entry name" value="FYVE_like_SF"/>
    <property type="match status" value="1"/>
</dbReference>
<dbReference type="AlphaFoldDB" id="D0AAA0"/>